<comment type="caution">
    <text evidence="2">The sequence shown here is derived from an EMBL/GenBank/DDBJ whole genome shotgun (WGS) entry which is preliminary data.</text>
</comment>
<accession>A0A6A8DV43</accession>
<organism evidence="2 4">
    <name type="scientific">Limosilactobacillus reuteri</name>
    <name type="common">Lactobacillus reuteri</name>
    <dbReference type="NCBI Taxonomy" id="1598"/>
    <lineage>
        <taxon>Bacteria</taxon>
        <taxon>Bacillati</taxon>
        <taxon>Bacillota</taxon>
        <taxon>Bacilli</taxon>
        <taxon>Lactobacillales</taxon>
        <taxon>Lactobacillaceae</taxon>
        <taxon>Limosilactobacillus</taxon>
    </lineage>
</organism>
<proteinExistence type="predicted"/>
<gene>
    <name evidence="2" type="ORF">GIX77_10020</name>
    <name evidence="1" type="ORF">GIX79_04430</name>
</gene>
<dbReference type="AlphaFoldDB" id="A0A6A8DV43"/>
<reference evidence="3 4" key="1">
    <citation type="submission" date="2019-11" db="EMBL/GenBank/DDBJ databases">
        <title>Draft genome sequence of 12 host-associated Lactobacillus reuteri rodent strains.</title>
        <authorList>
            <person name="Zhang S."/>
            <person name="Ozcam M."/>
            <person name="Van Pijkeren J.P."/>
        </authorList>
    </citation>
    <scope>NUCLEOTIDE SEQUENCE [LARGE SCALE GENOMIC DNA]</scope>
    <source>
        <strain evidence="1 3">6799jm-1</strain>
        <strain evidence="2 4">CR</strain>
    </source>
</reference>
<evidence type="ECO:0000313" key="4">
    <source>
        <dbReference type="Proteomes" id="UP000470878"/>
    </source>
</evidence>
<dbReference type="Proteomes" id="UP000470878">
    <property type="component" value="Unassembled WGS sequence"/>
</dbReference>
<evidence type="ECO:0000313" key="2">
    <source>
        <dbReference type="EMBL" id="MRH81092.1"/>
    </source>
</evidence>
<dbReference type="Proteomes" id="UP000452188">
    <property type="component" value="Unassembled WGS sequence"/>
</dbReference>
<sequence>MANLYVDLITQGLWTLDKVIKPFYDETVSKLDELGYFDEHPEQRPSSFSSKE</sequence>
<name>A0A6A8DV43_LIMRT</name>
<protein>
    <submittedName>
        <fullName evidence="2">Uncharacterized protein</fullName>
    </submittedName>
</protein>
<evidence type="ECO:0000313" key="1">
    <source>
        <dbReference type="EMBL" id="MRG75018.1"/>
    </source>
</evidence>
<dbReference type="EMBL" id="WJMX01000030">
    <property type="protein sequence ID" value="MRH81092.1"/>
    <property type="molecule type" value="Genomic_DNA"/>
</dbReference>
<evidence type="ECO:0000313" key="3">
    <source>
        <dbReference type="Proteomes" id="UP000452188"/>
    </source>
</evidence>
<dbReference type="EMBL" id="WJMV01000012">
    <property type="protein sequence ID" value="MRG75018.1"/>
    <property type="molecule type" value="Genomic_DNA"/>
</dbReference>
<dbReference type="RefSeq" id="WP_019253320.1">
    <property type="nucleotide sequence ID" value="NZ_CAJSZG010000034.1"/>
</dbReference>